<dbReference type="PANTHER" id="PTHR43689">
    <property type="entry name" value="HYDROLASE"/>
    <property type="match status" value="1"/>
</dbReference>
<sequence>MTWPTEIRAGGKRLECAGFGPAPDKAPTLVLLHEGLGSLALWRDFPQRLADATGWGVFVWSRAGYGRSEAAELPRPLDYMTREAVDVLPEVLDAIGFRRGVLMGHSDGATIAAEYAGSVEDFRVRGLVLMAPHFFTEAGGLASIAEAKAAFASGGLREKMAKYHDDPEATFRGWNDAWLAPGFRDWHVGEVIDYWRVPCLAIQGADDQYGSLDQIREIESRSYAPVDTVILPGVKHAPQSEAPEAVLEAVAEFCARLARIEAAEPELA</sequence>
<evidence type="ECO:0000259" key="1">
    <source>
        <dbReference type="Pfam" id="PF12697"/>
    </source>
</evidence>
<gene>
    <name evidence="2" type="ORF">SSE37_24409</name>
</gene>
<dbReference type="AlphaFoldDB" id="A3K0X7"/>
<dbReference type="OrthoDB" id="9779853at2"/>
<accession>A3K0X7</accession>
<dbReference type="Gene3D" id="3.40.50.1820">
    <property type="entry name" value="alpha/beta hydrolase"/>
    <property type="match status" value="1"/>
</dbReference>
<dbReference type="Pfam" id="PF12697">
    <property type="entry name" value="Abhydrolase_6"/>
    <property type="match status" value="1"/>
</dbReference>
<reference evidence="2 3" key="1">
    <citation type="submission" date="2006-06" db="EMBL/GenBank/DDBJ databases">
        <authorList>
            <person name="Moran M.A."/>
            <person name="Ferriera S."/>
            <person name="Johnson J."/>
            <person name="Kravitz S."/>
            <person name="Beeson K."/>
            <person name="Sutton G."/>
            <person name="Rogers Y.-H."/>
            <person name="Friedman R."/>
            <person name="Frazier M."/>
            <person name="Venter J.C."/>
        </authorList>
    </citation>
    <scope>NUCLEOTIDE SEQUENCE [LARGE SCALE GENOMIC DNA]</scope>
    <source>
        <strain evidence="2 3">E-37</strain>
    </source>
</reference>
<proteinExistence type="predicted"/>
<evidence type="ECO:0000313" key="2">
    <source>
        <dbReference type="EMBL" id="EBA09442.1"/>
    </source>
</evidence>
<organism evidence="2 3">
    <name type="scientific">Sagittula stellata (strain ATCC 700073 / DSM 11524 / E-37)</name>
    <dbReference type="NCBI Taxonomy" id="388399"/>
    <lineage>
        <taxon>Bacteria</taxon>
        <taxon>Pseudomonadati</taxon>
        <taxon>Pseudomonadota</taxon>
        <taxon>Alphaproteobacteria</taxon>
        <taxon>Rhodobacterales</taxon>
        <taxon>Roseobacteraceae</taxon>
        <taxon>Sagittula</taxon>
    </lineage>
</organism>
<dbReference type="Proteomes" id="UP000005713">
    <property type="component" value="Unassembled WGS sequence"/>
</dbReference>
<keyword evidence="2" id="KW-0378">Hydrolase</keyword>
<protein>
    <submittedName>
        <fullName evidence="2">Hydrolase, putative</fullName>
    </submittedName>
</protein>
<feature type="domain" description="AB hydrolase-1" evidence="1">
    <location>
        <begin position="29"/>
        <end position="249"/>
    </location>
</feature>
<dbReference type="PANTHER" id="PTHR43689:SF8">
    <property type="entry name" value="ALPHA_BETA-HYDROLASES SUPERFAMILY PROTEIN"/>
    <property type="match status" value="1"/>
</dbReference>
<dbReference type="GO" id="GO:0016787">
    <property type="term" value="F:hydrolase activity"/>
    <property type="evidence" value="ECO:0007669"/>
    <property type="project" value="UniProtKB-KW"/>
</dbReference>
<dbReference type="EMBL" id="AAYA01000003">
    <property type="protein sequence ID" value="EBA09442.1"/>
    <property type="molecule type" value="Genomic_DNA"/>
</dbReference>
<dbReference type="RefSeq" id="WP_005857146.1">
    <property type="nucleotide sequence ID" value="NZ_AAYA01000003.1"/>
</dbReference>
<dbReference type="InterPro" id="IPR000073">
    <property type="entry name" value="AB_hydrolase_1"/>
</dbReference>
<evidence type="ECO:0000313" key="3">
    <source>
        <dbReference type="Proteomes" id="UP000005713"/>
    </source>
</evidence>
<keyword evidence="3" id="KW-1185">Reference proteome</keyword>
<dbReference type="SUPFAM" id="SSF53474">
    <property type="entry name" value="alpha/beta-Hydrolases"/>
    <property type="match status" value="1"/>
</dbReference>
<comment type="caution">
    <text evidence="2">The sequence shown here is derived from an EMBL/GenBank/DDBJ whole genome shotgun (WGS) entry which is preliminary data.</text>
</comment>
<name>A3K0X7_SAGS3</name>
<dbReference type="InterPro" id="IPR029058">
    <property type="entry name" value="AB_hydrolase_fold"/>
</dbReference>
<dbReference type="eggNOG" id="COG2267">
    <property type="taxonomic scope" value="Bacteria"/>
</dbReference>